<dbReference type="PROSITE" id="PS51736">
    <property type="entry name" value="RECOMBINASES_3"/>
    <property type="match status" value="1"/>
</dbReference>
<dbReference type="Pfam" id="PF13408">
    <property type="entry name" value="Zn_ribbon_recom"/>
    <property type="match status" value="1"/>
</dbReference>
<comment type="caution">
    <text evidence="6">The sequence shown here is derived from an EMBL/GenBank/DDBJ whole genome shotgun (WGS) entry which is preliminary data.</text>
</comment>
<dbReference type="PANTHER" id="PTHR30461:SF2">
    <property type="entry name" value="SERINE RECOMBINASE PINE-RELATED"/>
    <property type="match status" value="1"/>
</dbReference>
<dbReference type="STRING" id="1544798.LH29_17070"/>
<proteinExistence type="predicted"/>
<dbReference type="GO" id="GO:0000150">
    <property type="term" value="F:DNA strand exchange activity"/>
    <property type="evidence" value="ECO:0007669"/>
    <property type="project" value="InterPro"/>
</dbReference>
<dbReference type="Gene3D" id="3.40.50.1390">
    <property type="entry name" value="Resolvase, N-terminal catalytic domain"/>
    <property type="match status" value="1"/>
</dbReference>
<feature type="domain" description="Recombinase" evidence="5">
    <location>
        <begin position="162"/>
        <end position="260"/>
    </location>
</feature>
<dbReference type="InterPro" id="IPR036162">
    <property type="entry name" value="Resolvase-like_N_sf"/>
</dbReference>
<keyword evidence="1" id="KW-0238">DNA-binding</keyword>
<dbReference type="SMART" id="SM00857">
    <property type="entry name" value="Resolvase"/>
    <property type="match status" value="1"/>
</dbReference>
<dbReference type="InterPro" id="IPR011109">
    <property type="entry name" value="DNA_bind_recombinase_dom"/>
</dbReference>
<keyword evidence="2" id="KW-0233">DNA recombination</keyword>
<name>A0A0D8J7Y2_9BACT</name>
<dbReference type="GO" id="GO:0003677">
    <property type="term" value="F:DNA binding"/>
    <property type="evidence" value="ECO:0007669"/>
    <property type="project" value="UniProtKB-KW"/>
</dbReference>
<evidence type="ECO:0000259" key="5">
    <source>
        <dbReference type="PROSITE" id="PS51737"/>
    </source>
</evidence>
<sequence length="473" mass="53834">MSKKIGVIYGRVSSEDQDYTRQVEELTKWAVALDIEVSKVFAEKISGSRTEAKERPQYMEMLRYIEENSIKHILCHEVSRLGRNNKEVVDFFESTVANKICLYIKKDNLITLDEHGKKTSIATLTINILSALGEMEAEQLSTRIQSGKLSAAKQGGDFNGKIYGYDSVDKRPQVNEVQAENVRTIFNMLAKGIGSRSIAAHLNANVGDKKWTPAAVHSIARNSFFKGERKYKDIIIPVPSIVSSELWQKANDSIDSKKQYAGNNTVNVNLLQGLIKCKKCGSTMHQVVNPSQRANLYKCSNGCKTQINRPWLYFVVRQHVEEYAKASKDADKRKQLQTDKELKQAEIVVLKADIEKVKKRLSALLDVYLDGDISKENYHEKKDSLESQINAINTKIFDYEGFIRSVDNTLSSDISHFSTDEEVFKSELASILEHVLVWEGMVEIQIKGWFKFLFRKRNGAEIGWMIRNGEFRL</sequence>
<dbReference type="InterPro" id="IPR025827">
    <property type="entry name" value="Zn_ribbon_recom_dom"/>
</dbReference>
<evidence type="ECO:0000256" key="2">
    <source>
        <dbReference type="ARBA" id="ARBA00023172"/>
    </source>
</evidence>
<dbReference type="OrthoDB" id="9797501at2"/>
<dbReference type="InterPro" id="IPR038109">
    <property type="entry name" value="DNA_bind_recomb_sf"/>
</dbReference>
<feature type="coiled-coil region" evidence="3">
    <location>
        <begin position="333"/>
        <end position="395"/>
    </location>
</feature>
<dbReference type="RefSeq" id="WP_045031705.1">
    <property type="nucleotide sequence ID" value="NZ_JRHC01000004.1"/>
</dbReference>
<reference evidence="6 7" key="1">
    <citation type="submission" date="2014-09" db="EMBL/GenBank/DDBJ databases">
        <title>Draft Genome Sequence of Draconibacterium sp. JN14CK-3.</title>
        <authorList>
            <person name="Dong C."/>
            <person name="Lai Q."/>
            <person name="Shao Z."/>
        </authorList>
    </citation>
    <scope>NUCLEOTIDE SEQUENCE [LARGE SCALE GENOMIC DNA]</scope>
    <source>
        <strain evidence="6 7">JN14CK-3</strain>
    </source>
</reference>
<evidence type="ECO:0000313" key="6">
    <source>
        <dbReference type="EMBL" id="KJF43090.1"/>
    </source>
</evidence>
<dbReference type="Gene3D" id="3.90.1750.20">
    <property type="entry name" value="Putative Large Serine Recombinase, Chain B, Domain 2"/>
    <property type="match status" value="1"/>
</dbReference>
<dbReference type="PATRIC" id="fig|1544798.3.peg.3579"/>
<evidence type="ECO:0008006" key="8">
    <source>
        <dbReference type="Google" id="ProtNLM"/>
    </source>
</evidence>
<evidence type="ECO:0000313" key="7">
    <source>
        <dbReference type="Proteomes" id="UP000032544"/>
    </source>
</evidence>
<dbReference type="InterPro" id="IPR050639">
    <property type="entry name" value="SSR_resolvase"/>
</dbReference>
<accession>A0A0D8J7Y2</accession>
<keyword evidence="7" id="KW-1185">Reference proteome</keyword>
<dbReference type="Proteomes" id="UP000032544">
    <property type="component" value="Unassembled WGS sequence"/>
</dbReference>
<evidence type="ECO:0000256" key="3">
    <source>
        <dbReference type="SAM" id="Coils"/>
    </source>
</evidence>
<dbReference type="InterPro" id="IPR006119">
    <property type="entry name" value="Resolv_N"/>
</dbReference>
<dbReference type="Pfam" id="PF00239">
    <property type="entry name" value="Resolvase"/>
    <property type="match status" value="1"/>
</dbReference>
<organism evidence="6 7">
    <name type="scientific">Draconibacterium sediminis</name>
    <dbReference type="NCBI Taxonomy" id="1544798"/>
    <lineage>
        <taxon>Bacteria</taxon>
        <taxon>Pseudomonadati</taxon>
        <taxon>Bacteroidota</taxon>
        <taxon>Bacteroidia</taxon>
        <taxon>Marinilabiliales</taxon>
        <taxon>Prolixibacteraceae</taxon>
        <taxon>Draconibacterium</taxon>
    </lineage>
</organism>
<keyword evidence="3" id="KW-0175">Coiled coil</keyword>
<evidence type="ECO:0000259" key="4">
    <source>
        <dbReference type="PROSITE" id="PS51736"/>
    </source>
</evidence>
<dbReference type="CDD" id="cd03768">
    <property type="entry name" value="SR_ResInv"/>
    <property type="match status" value="1"/>
</dbReference>
<dbReference type="PANTHER" id="PTHR30461">
    <property type="entry name" value="DNA-INVERTASE FROM LAMBDOID PROPHAGE"/>
    <property type="match status" value="1"/>
</dbReference>
<gene>
    <name evidence="6" type="ORF">LH29_17070</name>
</gene>
<dbReference type="SUPFAM" id="SSF53041">
    <property type="entry name" value="Resolvase-like"/>
    <property type="match status" value="1"/>
</dbReference>
<feature type="domain" description="Resolvase/invertase-type recombinase catalytic" evidence="4">
    <location>
        <begin position="5"/>
        <end position="155"/>
    </location>
</feature>
<protein>
    <recommendedName>
        <fullName evidence="8">Resolvase</fullName>
    </recommendedName>
</protein>
<evidence type="ECO:0000256" key="1">
    <source>
        <dbReference type="ARBA" id="ARBA00023125"/>
    </source>
</evidence>
<dbReference type="AlphaFoldDB" id="A0A0D8J7Y2"/>
<dbReference type="Pfam" id="PF07508">
    <property type="entry name" value="Recombinase"/>
    <property type="match status" value="1"/>
</dbReference>
<dbReference type="PROSITE" id="PS51737">
    <property type="entry name" value="RECOMBINASE_DNA_BIND"/>
    <property type="match status" value="1"/>
</dbReference>
<dbReference type="EMBL" id="JRHC01000004">
    <property type="protein sequence ID" value="KJF43090.1"/>
    <property type="molecule type" value="Genomic_DNA"/>
</dbReference>